<feature type="chain" id="PRO_5043398763" description="Carboxypeptidase Q" evidence="21">
    <location>
        <begin position="24"/>
        <end position="494"/>
    </location>
</feature>
<accession>A0AAW9RBQ2</accession>
<proteinExistence type="predicted"/>
<evidence type="ECO:0000256" key="20">
    <source>
        <dbReference type="ARBA" id="ARBA00033328"/>
    </source>
</evidence>
<dbReference type="Pfam" id="PF04389">
    <property type="entry name" value="Peptidase_M28"/>
    <property type="match status" value="1"/>
</dbReference>
<evidence type="ECO:0000256" key="5">
    <source>
        <dbReference type="ARBA" id="ARBA00014116"/>
    </source>
</evidence>
<keyword evidence="10 21" id="KW-0732">Signal</keyword>
<keyword evidence="7" id="KW-0121">Carboxypeptidase</keyword>
<evidence type="ECO:0000256" key="11">
    <source>
        <dbReference type="ARBA" id="ARBA00022801"/>
    </source>
</evidence>
<keyword evidence="6" id="KW-0964">Secreted</keyword>
<dbReference type="SUPFAM" id="SSF53187">
    <property type="entry name" value="Zn-dependent exopeptidases"/>
    <property type="match status" value="1"/>
</dbReference>
<gene>
    <name evidence="23" type="ORF">V3330_00715</name>
</gene>
<dbReference type="Gene3D" id="3.40.630.10">
    <property type="entry name" value="Zn peptidases"/>
    <property type="match status" value="1"/>
</dbReference>
<keyword evidence="8" id="KW-0645">Protease</keyword>
<keyword evidence="13" id="KW-0862">Zinc</keyword>
<evidence type="ECO:0000313" key="23">
    <source>
        <dbReference type="EMBL" id="MEJ8566128.1"/>
    </source>
</evidence>
<evidence type="ECO:0000256" key="21">
    <source>
        <dbReference type="SAM" id="SignalP"/>
    </source>
</evidence>
<dbReference type="GO" id="GO:0005576">
    <property type="term" value="C:extracellular region"/>
    <property type="evidence" value="ECO:0007669"/>
    <property type="project" value="UniProtKB-SubCell"/>
</dbReference>
<evidence type="ECO:0000256" key="6">
    <source>
        <dbReference type="ARBA" id="ARBA00022525"/>
    </source>
</evidence>
<keyword evidence="9" id="KW-0479">Metal-binding</keyword>
<evidence type="ECO:0000256" key="7">
    <source>
        <dbReference type="ARBA" id="ARBA00022645"/>
    </source>
</evidence>
<evidence type="ECO:0000256" key="17">
    <source>
        <dbReference type="ARBA" id="ARBA00023180"/>
    </source>
</evidence>
<evidence type="ECO:0000256" key="12">
    <source>
        <dbReference type="ARBA" id="ARBA00022824"/>
    </source>
</evidence>
<feature type="signal peptide" evidence="21">
    <location>
        <begin position="1"/>
        <end position="23"/>
    </location>
</feature>
<evidence type="ECO:0000256" key="19">
    <source>
        <dbReference type="ARBA" id="ARBA00025833"/>
    </source>
</evidence>
<evidence type="ECO:0000256" key="2">
    <source>
        <dbReference type="ARBA" id="ARBA00004371"/>
    </source>
</evidence>
<dbReference type="SUPFAM" id="SSF52025">
    <property type="entry name" value="PA domain"/>
    <property type="match status" value="1"/>
</dbReference>
<sequence length="494" mass="54196">MCVAVCQPAFLFLLLAYSDGAEAEPDASELAGAFLASTPLMEDLRVLSDEIGGRITGSAANERAIEWAVERFRSVGLAVETEPYQMERRWLPGSAEVAIQGDGVRFAPRVVAVPFSTATPSEGVTAPLLYGGFGEEEDFQRMGNTLDGSFVLIETRELRDEDGLLNGLFVQYARARDIELEAFRSGAAGIVYMSTRPKGLLYQHKAFLGPRNAHPMLTMEREGAQRAVRLLQAGKALEITVNIDVNSGGSYTSANVVAELPGSELPDEIVLLGAHLDSWGLGTGALDNGANVAAVIDTARQIQRLGLKPRRTIRFVLFNGEEQGLQGSLAYVRRHNKELDRYVMAMAMDLGTGKITDFFANGRSELEPVLQQLLAPVEGLGPFRFVNELATGTDTFDFMLEGIATTVAFQAASNYPSNYHSESDTFDKVDPVQLRLNTSVIATLTYGFANVDVTWRRHDRKQVEALVNTLELKEVQKDYPPWQEWFSGSRGRSD</sequence>
<dbReference type="GO" id="GO:0005764">
    <property type="term" value="C:lysosome"/>
    <property type="evidence" value="ECO:0007669"/>
    <property type="project" value="UniProtKB-SubCell"/>
</dbReference>
<dbReference type="GO" id="GO:0004180">
    <property type="term" value="F:carboxypeptidase activity"/>
    <property type="evidence" value="ECO:0007669"/>
    <property type="project" value="UniProtKB-KW"/>
</dbReference>
<evidence type="ECO:0000256" key="15">
    <source>
        <dbReference type="ARBA" id="ARBA00023049"/>
    </source>
</evidence>
<dbReference type="Proteomes" id="UP001359886">
    <property type="component" value="Unassembled WGS sequence"/>
</dbReference>
<evidence type="ECO:0000256" key="4">
    <source>
        <dbReference type="ARBA" id="ARBA00004613"/>
    </source>
</evidence>
<evidence type="ECO:0000256" key="18">
    <source>
        <dbReference type="ARBA" id="ARBA00023228"/>
    </source>
</evidence>
<dbReference type="EMBL" id="JAZHOG010000001">
    <property type="protein sequence ID" value="MEJ8566128.1"/>
    <property type="molecule type" value="Genomic_DNA"/>
</dbReference>
<dbReference type="RefSeq" id="WP_354693452.1">
    <property type="nucleotide sequence ID" value="NZ_JAZHOG010000001.1"/>
</dbReference>
<evidence type="ECO:0000256" key="1">
    <source>
        <dbReference type="ARBA" id="ARBA00004240"/>
    </source>
</evidence>
<keyword evidence="17" id="KW-0325">Glycoprotein</keyword>
<dbReference type="GO" id="GO:0006508">
    <property type="term" value="P:proteolysis"/>
    <property type="evidence" value="ECO:0007669"/>
    <property type="project" value="UniProtKB-KW"/>
</dbReference>
<dbReference type="PANTHER" id="PTHR12053:SF3">
    <property type="entry name" value="CARBOXYPEPTIDASE Q"/>
    <property type="match status" value="1"/>
</dbReference>
<evidence type="ECO:0000256" key="16">
    <source>
        <dbReference type="ARBA" id="ARBA00023145"/>
    </source>
</evidence>
<dbReference type="Gene3D" id="3.50.30.30">
    <property type="match status" value="1"/>
</dbReference>
<dbReference type="InterPro" id="IPR046450">
    <property type="entry name" value="PA_dom_sf"/>
</dbReference>
<comment type="caution">
    <text evidence="23">The sequence shown here is derived from an EMBL/GenBank/DDBJ whole genome shotgun (WGS) entry which is preliminary data.</text>
</comment>
<keyword evidence="11" id="KW-0378">Hydrolase</keyword>
<reference evidence="23 24" key="1">
    <citation type="submission" date="2024-02" db="EMBL/GenBank/DDBJ databases">
        <title>A novel Wenzhouxiangellaceae bacterium, isolated from coastal sediments.</title>
        <authorList>
            <person name="Du Z.-J."/>
            <person name="Ye Y.-Q."/>
            <person name="Zhang X.-Y."/>
        </authorList>
    </citation>
    <scope>NUCLEOTIDE SEQUENCE [LARGE SCALE GENOMIC DNA]</scope>
    <source>
        <strain evidence="23 24">CH-27</strain>
    </source>
</reference>
<evidence type="ECO:0000259" key="22">
    <source>
        <dbReference type="Pfam" id="PF04389"/>
    </source>
</evidence>
<feature type="domain" description="Peptidase M28" evidence="22">
    <location>
        <begin position="255"/>
        <end position="444"/>
    </location>
</feature>
<name>A0AAW9RBQ2_9GAMM</name>
<evidence type="ECO:0000256" key="9">
    <source>
        <dbReference type="ARBA" id="ARBA00022723"/>
    </source>
</evidence>
<dbReference type="PANTHER" id="PTHR12053">
    <property type="entry name" value="PROTEASE FAMILY M28 PLASMA GLUTAMATE CARBOXYPEPTIDASE-RELATED"/>
    <property type="match status" value="1"/>
</dbReference>
<dbReference type="InterPro" id="IPR039866">
    <property type="entry name" value="CPQ"/>
</dbReference>
<keyword evidence="16" id="KW-0865">Zymogen</keyword>
<keyword evidence="24" id="KW-1185">Reference proteome</keyword>
<keyword evidence="14" id="KW-0333">Golgi apparatus</keyword>
<evidence type="ECO:0000256" key="10">
    <source>
        <dbReference type="ARBA" id="ARBA00022729"/>
    </source>
</evidence>
<dbReference type="InterPro" id="IPR007484">
    <property type="entry name" value="Peptidase_M28"/>
</dbReference>
<dbReference type="GO" id="GO:0070573">
    <property type="term" value="F:metallodipeptidase activity"/>
    <property type="evidence" value="ECO:0007669"/>
    <property type="project" value="InterPro"/>
</dbReference>
<comment type="subunit">
    <text evidence="19">Homodimer. The monomeric form is inactive while the homodimer is active.</text>
</comment>
<protein>
    <recommendedName>
        <fullName evidence="5">Carboxypeptidase Q</fullName>
    </recommendedName>
    <alternativeName>
        <fullName evidence="20">Plasma glutamate carboxypeptidase</fullName>
    </alternativeName>
</protein>
<evidence type="ECO:0000256" key="13">
    <source>
        <dbReference type="ARBA" id="ARBA00022833"/>
    </source>
</evidence>
<keyword evidence="15" id="KW-0482">Metalloprotease</keyword>
<keyword evidence="12" id="KW-0256">Endoplasmic reticulum</keyword>
<evidence type="ECO:0000256" key="14">
    <source>
        <dbReference type="ARBA" id="ARBA00023034"/>
    </source>
</evidence>
<comment type="subcellular location">
    <subcellularLocation>
        <location evidence="1">Endoplasmic reticulum</location>
    </subcellularLocation>
    <subcellularLocation>
        <location evidence="3">Golgi apparatus</location>
    </subcellularLocation>
    <subcellularLocation>
        <location evidence="2">Lysosome</location>
    </subcellularLocation>
    <subcellularLocation>
        <location evidence="4">Secreted</location>
    </subcellularLocation>
</comment>
<evidence type="ECO:0000256" key="3">
    <source>
        <dbReference type="ARBA" id="ARBA00004555"/>
    </source>
</evidence>
<dbReference type="GO" id="GO:0046872">
    <property type="term" value="F:metal ion binding"/>
    <property type="evidence" value="ECO:0007669"/>
    <property type="project" value="UniProtKB-KW"/>
</dbReference>
<evidence type="ECO:0000256" key="8">
    <source>
        <dbReference type="ARBA" id="ARBA00022670"/>
    </source>
</evidence>
<dbReference type="AlphaFoldDB" id="A0AAW9RBQ2"/>
<organism evidence="23 24">
    <name type="scientific">Elongatibacter sediminis</name>
    <dbReference type="NCBI Taxonomy" id="3119006"/>
    <lineage>
        <taxon>Bacteria</taxon>
        <taxon>Pseudomonadati</taxon>
        <taxon>Pseudomonadota</taxon>
        <taxon>Gammaproteobacteria</taxon>
        <taxon>Chromatiales</taxon>
        <taxon>Wenzhouxiangellaceae</taxon>
        <taxon>Elongatibacter</taxon>
    </lineage>
</organism>
<keyword evidence="18" id="KW-0458">Lysosome</keyword>
<evidence type="ECO:0000313" key="24">
    <source>
        <dbReference type="Proteomes" id="UP001359886"/>
    </source>
</evidence>